<dbReference type="PANTHER" id="PTHR23502">
    <property type="entry name" value="MAJOR FACILITATOR SUPERFAMILY"/>
    <property type="match status" value="1"/>
</dbReference>
<evidence type="ECO:0000256" key="1">
    <source>
        <dbReference type="ARBA" id="ARBA00004651"/>
    </source>
</evidence>
<evidence type="ECO:0000256" key="2">
    <source>
        <dbReference type="ARBA" id="ARBA00022448"/>
    </source>
</evidence>
<evidence type="ECO:0000256" key="5">
    <source>
        <dbReference type="ARBA" id="ARBA00022989"/>
    </source>
</evidence>
<comment type="caution">
    <text evidence="10">The sequence shown here is derived from an EMBL/GenBank/DDBJ whole genome shotgun (WGS) entry which is preliminary data.</text>
</comment>
<dbReference type="OrthoDB" id="446368at2759"/>
<feature type="transmembrane region" description="Helical" evidence="8">
    <location>
        <begin position="459"/>
        <end position="481"/>
    </location>
</feature>
<feature type="transmembrane region" description="Helical" evidence="8">
    <location>
        <begin position="182"/>
        <end position="205"/>
    </location>
</feature>
<dbReference type="FunFam" id="1.20.1250.20:FF:000011">
    <property type="entry name" value="MFS multidrug transporter, putative"/>
    <property type="match status" value="1"/>
</dbReference>
<feature type="transmembrane region" description="Helical" evidence="8">
    <location>
        <begin position="425"/>
        <end position="447"/>
    </location>
</feature>
<evidence type="ECO:0000313" key="10">
    <source>
        <dbReference type="EMBL" id="KAJ5087838.1"/>
    </source>
</evidence>
<evidence type="ECO:0000259" key="9">
    <source>
        <dbReference type="PROSITE" id="PS50850"/>
    </source>
</evidence>
<evidence type="ECO:0000256" key="8">
    <source>
        <dbReference type="SAM" id="Phobius"/>
    </source>
</evidence>
<dbReference type="PROSITE" id="PS50850">
    <property type="entry name" value="MFS"/>
    <property type="match status" value="1"/>
</dbReference>
<evidence type="ECO:0000313" key="11">
    <source>
        <dbReference type="Proteomes" id="UP001149165"/>
    </source>
</evidence>
<proteinExistence type="inferred from homology"/>
<keyword evidence="6 8" id="KW-0472">Membrane</keyword>
<feature type="transmembrane region" description="Helical" evidence="8">
    <location>
        <begin position="125"/>
        <end position="144"/>
    </location>
</feature>
<feature type="transmembrane region" description="Helical" evidence="8">
    <location>
        <begin position="150"/>
        <end position="175"/>
    </location>
</feature>
<keyword evidence="11" id="KW-1185">Reference proteome</keyword>
<comment type="subcellular location">
    <subcellularLocation>
        <location evidence="1">Cell membrane</location>
        <topology evidence="1">Multi-pass membrane protein</topology>
    </subcellularLocation>
</comment>
<comment type="similarity">
    <text evidence="7">Belongs to the major facilitator superfamily. DHA1 family. Polyamines/proton antiporter (TC 2.A.1.2.16) subfamily.</text>
</comment>
<keyword evidence="5 8" id="KW-1133">Transmembrane helix</keyword>
<dbReference type="PANTHER" id="PTHR23502:SF186">
    <property type="entry name" value="MAJOR FACILITATOR SUPERFAMILY (MFS) PROFILE DOMAIN-CONTAINING PROTEIN"/>
    <property type="match status" value="1"/>
</dbReference>
<name>A0A9W9JZV3_9EURO</name>
<dbReference type="Proteomes" id="UP001149165">
    <property type="component" value="Unassembled WGS sequence"/>
</dbReference>
<evidence type="ECO:0000256" key="6">
    <source>
        <dbReference type="ARBA" id="ARBA00023136"/>
    </source>
</evidence>
<feature type="transmembrane region" description="Helical" evidence="8">
    <location>
        <begin position="96"/>
        <end position="113"/>
    </location>
</feature>
<feature type="transmembrane region" description="Helical" evidence="8">
    <location>
        <begin position="396"/>
        <end position="418"/>
    </location>
</feature>
<feature type="domain" description="Major facilitator superfamily (MFS) profile" evidence="9">
    <location>
        <begin position="59"/>
        <end position="486"/>
    </location>
</feature>
<evidence type="ECO:0000256" key="7">
    <source>
        <dbReference type="ARBA" id="ARBA00038459"/>
    </source>
</evidence>
<dbReference type="AlphaFoldDB" id="A0A9W9JZV3"/>
<dbReference type="GO" id="GO:0022857">
    <property type="term" value="F:transmembrane transporter activity"/>
    <property type="evidence" value="ECO:0007669"/>
    <property type="project" value="InterPro"/>
</dbReference>
<feature type="transmembrane region" description="Helical" evidence="8">
    <location>
        <begin position="57"/>
        <end position="76"/>
    </location>
</feature>
<dbReference type="CDD" id="cd17323">
    <property type="entry name" value="MFS_Tpo1_MDR_like"/>
    <property type="match status" value="1"/>
</dbReference>
<dbReference type="Pfam" id="PF07690">
    <property type="entry name" value="MFS_1"/>
    <property type="match status" value="1"/>
</dbReference>
<organism evidence="10 11">
    <name type="scientific">Penicillium angulare</name>
    <dbReference type="NCBI Taxonomy" id="116970"/>
    <lineage>
        <taxon>Eukaryota</taxon>
        <taxon>Fungi</taxon>
        <taxon>Dikarya</taxon>
        <taxon>Ascomycota</taxon>
        <taxon>Pezizomycotina</taxon>
        <taxon>Eurotiomycetes</taxon>
        <taxon>Eurotiomycetidae</taxon>
        <taxon>Eurotiales</taxon>
        <taxon>Aspergillaceae</taxon>
        <taxon>Penicillium</taxon>
    </lineage>
</organism>
<dbReference type="Gene3D" id="1.20.1250.20">
    <property type="entry name" value="MFS general substrate transporter like domains"/>
    <property type="match status" value="1"/>
</dbReference>
<gene>
    <name evidence="10" type="ORF">N7456_011454</name>
</gene>
<reference evidence="10" key="2">
    <citation type="journal article" date="2023" name="IMA Fungus">
        <title>Comparative genomic study of the Penicillium genus elucidates a diverse pangenome and 15 lateral gene transfer events.</title>
        <authorList>
            <person name="Petersen C."/>
            <person name="Sorensen T."/>
            <person name="Nielsen M.R."/>
            <person name="Sondergaard T.E."/>
            <person name="Sorensen J.L."/>
            <person name="Fitzpatrick D.A."/>
            <person name="Frisvad J.C."/>
            <person name="Nielsen K.L."/>
        </authorList>
    </citation>
    <scope>NUCLEOTIDE SEQUENCE</scope>
    <source>
        <strain evidence="10">IBT 30069</strain>
    </source>
</reference>
<dbReference type="InterPro" id="IPR036259">
    <property type="entry name" value="MFS_trans_sf"/>
</dbReference>
<protein>
    <submittedName>
        <fullName evidence="10">MFS general substrate transporter</fullName>
    </submittedName>
</protein>
<dbReference type="EMBL" id="JAPQKH010000007">
    <property type="protein sequence ID" value="KAJ5087838.1"/>
    <property type="molecule type" value="Genomic_DNA"/>
</dbReference>
<reference evidence="10" key="1">
    <citation type="submission" date="2022-11" db="EMBL/GenBank/DDBJ databases">
        <authorList>
            <person name="Petersen C."/>
        </authorList>
    </citation>
    <scope>NUCLEOTIDE SEQUENCE</scope>
    <source>
        <strain evidence="10">IBT 30069</strain>
    </source>
</reference>
<dbReference type="SUPFAM" id="SSF103473">
    <property type="entry name" value="MFS general substrate transporter"/>
    <property type="match status" value="1"/>
</dbReference>
<feature type="transmembrane region" description="Helical" evidence="8">
    <location>
        <begin position="369"/>
        <end position="390"/>
    </location>
</feature>
<evidence type="ECO:0000256" key="3">
    <source>
        <dbReference type="ARBA" id="ARBA00022475"/>
    </source>
</evidence>
<keyword evidence="2" id="KW-0813">Transport</keyword>
<feature type="transmembrane region" description="Helical" evidence="8">
    <location>
        <begin position="290"/>
        <end position="316"/>
    </location>
</feature>
<dbReference type="InterPro" id="IPR020846">
    <property type="entry name" value="MFS_dom"/>
</dbReference>
<keyword evidence="3" id="KW-1003">Cell membrane</keyword>
<feature type="transmembrane region" description="Helical" evidence="8">
    <location>
        <begin position="328"/>
        <end position="348"/>
    </location>
</feature>
<evidence type="ECO:0000256" key="4">
    <source>
        <dbReference type="ARBA" id="ARBA00022692"/>
    </source>
</evidence>
<accession>A0A9W9JZV3</accession>
<dbReference type="GO" id="GO:0005886">
    <property type="term" value="C:plasma membrane"/>
    <property type="evidence" value="ECO:0007669"/>
    <property type="project" value="UniProtKB-SubCell"/>
</dbReference>
<sequence>MANKPSVFRLVTSRSLVTEEVSEYNYSGKGIPDEPYAVDFIPDDPRNPMLFSQPMKWCITVIMAFGTLAVSFESAVMSGSIKQVEIDLNAGTEVSVLTVSLYVLGFAIGPMTWAPLSEMFGRQMIYLISFGLCTVFGACSIASQNITTLLVLRFFAGCCGASAVVNAAAVIGDIFSARERGLALIVFCSAPFMGPTLGPICGGFLGQAAGWRWVDALGVIFCAVMWVIGVIFVPETYAPYILQRRAAKLSKITTSVYMSKLEVERAPKTLIEVLKVALIRPWMMLFFEPIVLLLSIYTAIVYGILYMQFAAFPIVFENSRHWSQGISGLSFLGVLVGQILAFFIYLVFDARYKKTLTRAGGRHPPEERLWSAMLGGVLLPIGLFWFAWTIYDSVHWIVPLIGTSLFGIGQVLLFISLINYTVDAYTVFAASSLAANAILRALFGFAFPMFTTQMFENLGYHWAASVPAFLSLVCMPVPFLFYKYGARIRSLCKFATEADKIMTALLGQMNAAATAKKDDLEKQDGMVVNAATKPSSDAE</sequence>
<feature type="transmembrane region" description="Helical" evidence="8">
    <location>
        <begin position="217"/>
        <end position="242"/>
    </location>
</feature>
<dbReference type="InterPro" id="IPR011701">
    <property type="entry name" value="MFS"/>
</dbReference>
<keyword evidence="4 8" id="KW-0812">Transmembrane</keyword>